<comment type="caution">
    <text evidence="3">The sequence shown here is derived from an EMBL/GenBank/DDBJ whole genome shotgun (WGS) entry which is preliminary data.</text>
</comment>
<sequence length="417" mass="45713">MSSDLVMKAPIRIVKTAFDILGRIIKRSTAPSSQSTTPQNEETNGMNHFHIIPDPNNPIPFARARQNNAWPSFSSLRGSLPIVLFLGICAVILFIVPSLPIHGFDVVYPFLRAIVQKDNNVFGLAYSDMQSSKQFFHHLSDSDTDVSSHATLNKRLDGSMEEGPIILIADIVALVFFVVVIAVVGWVLLRKRRNQASRDAQQGDSDARQNDLEASQPQNATNQKGKDGGNAEGGQERRIPYPRSTNSSLVRIPTPGSSTFRSLRISMIPTPTPTRIHRPVTISNPTPMKSTMEWHELDPYPYPGFGPEGFQTQNSKTPQRNRQSAPAHTMLSRNTSGATTLSKANSLRKVAGILKGGMRFSGASYPEEAALSETTHGILSRQASSSSRFSVSTVVSRKDDLYRVPEHAPAVPPIPPL</sequence>
<evidence type="ECO:0000256" key="2">
    <source>
        <dbReference type="SAM" id="Phobius"/>
    </source>
</evidence>
<feature type="region of interest" description="Disordered" evidence="1">
    <location>
        <begin position="269"/>
        <end position="288"/>
    </location>
</feature>
<feature type="transmembrane region" description="Helical" evidence="2">
    <location>
        <begin position="82"/>
        <end position="101"/>
    </location>
</feature>
<feature type="transmembrane region" description="Helical" evidence="2">
    <location>
        <begin position="165"/>
        <end position="189"/>
    </location>
</feature>
<keyword evidence="2" id="KW-1133">Transmembrane helix</keyword>
<accession>A0A8H5B545</accession>
<dbReference type="Proteomes" id="UP000567179">
    <property type="component" value="Unassembled WGS sequence"/>
</dbReference>
<keyword evidence="2" id="KW-0472">Membrane</keyword>
<keyword evidence="4" id="KW-1185">Reference proteome</keyword>
<keyword evidence="2" id="KW-0812">Transmembrane</keyword>
<dbReference type="AlphaFoldDB" id="A0A8H5B545"/>
<reference evidence="3 4" key="1">
    <citation type="journal article" date="2020" name="ISME J.">
        <title>Uncovering the hidden diversity of litter-decomposition mechanisms in mushroom-forming fungi.</title>
        <authorList>
            <person name="Floudas D."/>
            <person name="Bentzer J."/>
            <person name="Ahren D."/>
            <person name="Johansson T."/>
            <person name="Persson P."/>
            <person name="Tunlid A."/>
        </authorList>
    </citation>
    <scope>NUCLEOTIDE SEQUENCE [LARGE SCALE GENOMIC DNA]</scope>
    <source>
        <strain evidence="3 4">CBS 101986</strain>
    </source>
</reference>
<name>A0A8H5B545_9AGAR</name>
<evidence type="ECO:0000313" key="4">
    <source>
        <dbReference type="Proteomes" id="UP000567179"/>
    </source>
</evidence>
<dbReference type="EMBL" id="JAACJJ010000042">
    <property type="protein sequence ID" value="KAF5316697.1"/>
    <property type="molecule type" value="Genomic_DNA"/>
</dbReference>
<evidence type="ECO:0000256" key="1">
    <source>
        <dbReference type="SAM" id="MobiDB-lite"/>
    </source>
</evidence>
<feature type="region of interest" description="Disordered" evidence="1">
    <location>
        <begin position="313"/>
        <end position="341"/>
    </location>
</feature>
<feature type="compositionally biased region" description="Polar residues" evidence="1">
    <location>
        <begin position="212"/>
        <end position="223"/>
    </location>
</feature>
<feature type="compositionally biased region" description="Basic and acidic residues" evidence="1">
    <location>
        <begin position="224"/>
        <end position="239"/>
    </location>
</feature>
<protein>
    <submittedName>
        <fullName evidence="3">Uncharacterized protein</fullName>
    </submittedName>
</protein>
<feature type="compositionally biased region" description="Polar residues" evidence="1">
    <location>
        <begin position="243"/>
        <end position="260"/>
    </location>
</feature>
<feature type="region of interest" description="Disordered" evidence="1">
    <location>
        <begin position="195"/>
        <end position="260"/>
    </location>
</feature>
<organism evidence="3 4">
    <name type="scientific">Psilocybe cf. subviscida</name>
    <dbReference type="NCBI Taxonomy" id="2480587"/>
    <lineage>
        <taxon>Eukaryota</taxon>
        <taxon>Fungi</taxon>
        <taxon>Dikarya</taxon>
        <taxon>Basidiomycota</taxon>
        <taxon>Agaricomycotina</taxon>
        <taxon>Agaricomycetes</taxon>
        <taxon>Agaricomycetidae</taxon>
        <taxon>Agaricales</taxon>
        <taxon>Agaricineae</taxon>
        <taxon>Strophariaceae</taxon>
        <taxon>Psilocybe</taxon>
    </lineage>
</organism>
<proteinExistence type="predicted"/>
<evidence type="ECO:0000313" key="3">
    <source>
        <dbReference type="EMBL" id="KAF5316697.1"/>
    </source>
</evidence>
<gene>
    <name evidence="3" type="ORF">D9619_006808</name>
</gene>